<organism evidence="1 2">
    <name type="scientific">Rhabditophanes sp. KR3021</name>
    <dbReference type="NCBI Taxonomy" id="114890"/>
    <lineage>
        <taxon>Eukaryota</taxon>
        <taxon>Metazoa</taxon>
        <taxon>Ecdysozoa</taxon>
        <taxon>Nematoda</taxon>
        <taxon>Chromadorea</taxon>
        <taxon>Rhabditida</taxon>
        <taxon>Tylenchina</taxon>
        <taxon>Panagrolaimomorpha</taxon>
        <taxon>Strongyloidoidea</taxon>
        <taxon>Alloionematidae</taxon>
        <taxon>Rhabditophanes</taxon>
    </lineage>
</organism>
<sequence>MLAITILCMTATFVVQLLLHYKIINLRRYFMRVVYFFANTLPAYLQGKDSDRAAEITKKRSKAGIPSFRDFPNYAISSKKIGECQCRIYTPKKKTNDLLFVYLHGGGFCFLSAAFYDNLMKNFVDELNCTIVSIDYPLAPEHVFPTAIEEAYNTIETLMGSLSEIIGFETTNCMIGGDSSGGCLTAVITQKAASCKKDWFKNQILIYPAVGSFNFNSQSYKDHLTTEIRSVQSPRGYANCTMLYLGIKTTDQNREELMRCEEYIPTNLRIDSPFRPFINNVLVSPILAKDDLLKKLPSSITFLAIADILQDEGFAYHMKMKKAGKGNKDISHQFEWIKNSTHGEVSMNLEAARDVVKEVKYWLDKRGYLEY</sequence>
<accession>A0AC35TWP1</accession>
<protein>
    <submittedName>
        <fullName evidence="2">Abhydrolase_3 domain-containing protein</fullName>
    </submittedName>
</protein>
<name>A0AC35TWP1_9BILA</name>
<reference evidence="2" key="1">
    <citation type="submission" date="2016-11" db="UniProtKB">
        <authorList>
            <consortium name="WormBaseParasite"/>
        </authorList>
    </citation>
    <scope>IDENTIFICATION</scope>
    <source>
        <strain evidence="2">KR3021</strain>
    </source>
</reference>
<evidence type="ECO:0000313" key="1">
    <source>
        <dbReference type="Proteomes" id="UP000095286"/>
    </source>
</evidence>
<evidence type="ECO:0000313" key="2">
    <source>
        <dbReference type="WBParaSite" id="RSKR_0000488600.1"/>
    </source>
</evidence>
<proteinExistence type="predicted"/>
<dbReference type="WBParaSite" id="RSKR_0000488600.1">
    <property type="protein sequence ID" value="RSKR_0000488600.1"/>
    <property type="gene ID" value="RSKR_0000488600"/>
</dbReference>
<dbReference type="Proteomes" id="UP000095286">
    <property type="component" value="Unplaced"/>
</dbReference>